<dbReference type="Gene3D" id="1.10.10.10">
    <property type="entry name" value="Winged helix-like DNA-binding domain superfamily/Winged helix DNA-binding domain"/>
    <property type="match status" value="1"/>
</dbReference>
<dbReference type="Pfam" id="PF01978">
    <property type="entry name" value="TrmB"/>
    <property type="match status" value="1"/>
</dbReference>
<reference evidence="2 3" key="1">
    <citation type="journal article" date="2016" name="Nat. Commun.">
        <title>Thousands of microbial genomes shed light on interconnected biogeochemical processes in an aquifer system.</title>
        <authorList>
            <person name="Anantharaman K."/>
            <person name="Brown C.T."/>
            <person name="Hug L.A."/>
            <person name="Sharon I."/>
            <person name="Castelle C.J."/>
            <person name="Probst A.J."/>
            <person name="Thomas B.C."/>
            <person name="Singh A."/>
            <person name="Wilkins M.J."/>
            <person name="Karaoz U."/>
            <person name="Brodie E.L."/>
            <person name="Williams K.H."/>
            <person name="Hubbard S.S."/>
            <person name="Banfield J.F."/>
        </authorList>
    </citation>
    <scope>NUCLEOTIDE SEQUENCE [LARGE SCALE GENOMIC DNA]</scope>
</reference>
<proteinExistence type="predicted"/>
<dbReference type="InterPro" id="IPR051797">
    <property type="entry name" value="TrmB-like"/>
</dbReference>
<organism evidence="2 3">
    <name type="scientific">Candidatus Kerfeldbacteria bacterium RIFOXYB2_FULL_38_14</name>
    <dbReference type="NCBI Taxonomy" id="1798547"/>
    <lineage>
        <taxon>Bacteria</taxon>
        <taxon>Candidatus Kerfeldiibacteriota</taxon>
    </lineage>
</organism>
<gene>
    <name evidence="2" type="ORF">A2319_00035</name>
</gene>
<comment type="caution">
    <text evidence="2">The sequence shown here is derived from an EMBL/GenBank/DDBJ whole genome shotgun (WGS) entry which is preliminary data.</text>
</comment>
<dbReference type="EMBL" id="MHKI01000014">
    <property type="protein sequence ID" value="OGY86919.1"/>
    <property type="molecule type" value="Genomic_DNA"/>
</dbReference>
<dbReference type="PANTHER" id="PTHR34293:SF1">
    <property type="entry name" value="HTH-TYPE TRANSCRIPTIONAL REGULATOR TRMBL2"/>
    <property type="match status" value="1"/>
</dbReference>
<name>A0A1G2BED1_9BACT</name>
<evidence type="ECO:0000259" key="1">
    <source>
        <dbReference type="Pfam" id="PF01978"/>
    </source>
</evidence>
<dbReference type="Proteomes" id="UP000176420">
    <property type="component" value="Unassembled WGS sequence"/>
</dbReference>
<sequence>MYNTSMSTISLSKTLQEIGLSEHESRVYVAALNLGPTTILQLAQASHVKRTTVYSIIESLQQRGLMSVEIRGLKKMFVAEHPDYLKTVLDEKKAKLDTIFPDLAALFHTHENSNSIKQYDGLPRIKKIYNALLTEIRAHEDYLVISQQEQWFKTDEEYFQKFIERRAKLNINIRMLLQDSPTTRTHKRFEKNYHETIKILPVDTRLTTNLIILPHKLLIHQLTLPYSVIVIEKPDVVLLHRELFEIIWKSIR</sequence>
<feature type="domain" description="Transcription regulator TrmB N-terminal" evidence="1">
    <location>
        <begin position="15"/>
        <end position="79"/>
    </location>
</feature>
<dbReference type="InterPro" id="IPR036390">
    <property type="entry name" value="WH_DNA-bd_sf"/>
</dbReference>
<dbReference type="AlphaFoldDB" id="A0A1G2BED1"/>
<accession>A0A1G2BED1</accession>
<evidence type="ECO:0000313" key="2">
    <source>
        <dbReference type="EMBL" id="OGY86919.1"/>
    </source>
</evidence>
<dbReference type="PANTHER" id="PTHR34293">
    <property type="entry name" value="HTH-TYPE TRANSCRIPTIONAL REGULATOR TRMBL2"/>
    <property type="match status" value="1"/>
</dbReference>
<dbReference type="InterPro" id="IPR002831">
    <property type="entry name" value="Tscrpt_reg_TrmB_N"/>
</dbReference>
<dbReference type="SUPFAM" id="SSF46785">
    <property type="entry name" value="Winged helix' DNA-binding domain"/>
    <property type="match status" value="1"/>
</dbReference>
<dbReference type="InterPro" id="IPR036388">
    <property type="entry name" value="WH-like_DNA-bd_sf"/>
</dbReference>
<protein>
    <recommendedName>
        <fullName evidence="1">Transcription regulator TrmB N-terminal domain-containing protein</fullName>
    </recommendedName>
</protein>
<evidence type="ECO:0000313" key="3">
    <source>
        <dbReference type="Proteomes" id="UP000176420"/>
    </source>
</evidence>